<dbReference type="PANTHER" id="PTHR21107">
    <property type="entry name" value="CYTOCHROME C OXIDASE ASSEMBLY PROTEIN COX19"/>
    <property type="match status" value="1"/>
</dbReference>
<feature type="region of interest" description="Disordered" evidence="6">
    <location>
        <begin position="84"/>
        <end position="103"/>
    </location>
</feature>
<dbReference type="SUPFAM" id="SSF47072">
    <property type="entry name" value="Cysteine alpha-hairpin motif"/>
    <property type="match status" value="1"/>
</dbReference>
<evidence type="ECO:0000256" key="1">
    <source>
        <dbReference type="ARBA" id="ARBA00004496"/>
    </source>
</evidence>
<reference evidence="7" key="2">
    <citation type="submission" date="2022-01" db="EMBL/GenBank/DDBJ databases">
        <authorList>
            <person name="Hirooka S."/>
            <person name="Miyagishima S.Y."/>
        </authorList>
    </citation>
    <scope>NUCLEOTIDE SEQUENCE</scope>
    <source>
        <strain evidence="7">NBRC 102759</strain>
    </source>
</reference>
<proteinExistence type="inferred from homology"/>
<feature type="region of interest" description="Disordered" evidence="6">
    <location>
        <begin position="1"/>
        <end position="21"/>
    </location>
</feature>
<keyword evidence="8" id="KW-1185">Reference proteome</keyword>
<dbReference type="InterPro" id="IPR009069">
    <property type="entry name" value="Cys_alpha_HP_mot_SF"/>
</dbReference>
<feature type="compositionally biased region" description="Polar residues" evidence="6">
    <location>
        <begin position="1"/>
        <end position="13"/>
    </location>
</feature>
<comment type="caution">
    <text evidence="7">The sequence shown here is derived from an EMBL/GenBank/DDBJ whole genome shotgun (WGS) entry which is preliminary data.</text>
</comment>
<dbReference type="PROSITE" id="PS51808">
    <property type="entry name" value="CHCH"/>
    <property type="match status" value="1"/>
</dbReference>
<dbReference type="GO" id="GO:0005758">
    <property type="term" value="C:mitochondrial intermembrane space"/>
    <property type="evidence" value="ECO:0007669"/>
    <property type="project" value="TreeGrafter"/>
</dbReference>
<evidence type="ECO:0000256" key="3">
    <source>
        <dbReference type="ARBA" id="ARBA00023157"/>
    </source>
</evidence>
<organism evidence="7 8">
    <name type="scientific">Galdieria partita</name>
    <dbReference type="NCBI Taxonomy" id="83374"/>
    <lineage>
        <taxon>Eukaryota</taxon>
        <taxon>Rhodophyta</taxon>
        <taxon>Bangiophyceae</taxon>
        <taxon>Galdieriales</taxon>
        <taxon>Galdieriaceae</taxon>
        <taxon>Galdieria</taxon>
    </lineage>
</organism>
<evidence type="ECO:0000256" key="6">
    <source>
        <dbReference type="SAM" id="MobiDB-lite"/>
    </source>
</evidence>
<dbReference type="Proteomes" id="UP001061958">
    <property type="component" value="Unassembled WGS sequence"/>
</dbReference>
<evidence type="ECO:0000313" key="8">
    <source>
        <dbReference type="Proteomes" id="UP001061958"/>
    </source>
</evidence>
<gene>
    <name evidence="7" type="ORF">GpartN1_g6153.t1</name>
</gene>
<evidence type="ECO:0000256" key="4">
    <source>
        <dbReference type="ARBA" id="ARBA00038223"/>
    </source>
</evidence>
<name>A0A9C7UT60_9RHOD</name>
<sequence>MASPTTQPRSSTRAPEKGSFPLDHQHICKEFAEKFRTCLQENNYVTAKCRSLSKLYLQCRMENGLMTPESWERLGFYDDDEQRVPSNLDLGPESHQTSGYVAGLRYRKRRREMRYPDKEDAS</sequence>
<evidence type="ECO:0000313" key="7">
    <source>
        <dbReference type="EMBL" id="GJQ14362.1"/>
    </source>
</evidence>
<dbReference type="PANTHER" id="PTHR21107:SF2">
    <property type="entry name" value="CYTOCHROME C OXIDASE ASSEMBLY PROTEIN COX19"/>
    <property type="match status" value="1"/>
</dbReference>
<dbReference type="EMBL" id="BQMJ01000054">
    <property type="protein sequence ID" value="GJQ14362.1"/>
    <property type="molecule type" value="Genomic_DNA"/>
</dbReference>
<dbReference type="InterPro" id="IPR051383">
    <property type="entry name" value="COX19"/>
</dbReference>
<keyword evidence="2" id="KW-0963">Cytoplasm</keyword>
<evidence type="ECO:0000256" key="5">
    <source>
        <dbReference type="ARBA" id="ARBA00039385"/>
    </source>
</evidence>
<dbReference type="AlphaFoldDB" id="A0A9C7UT60"/>
<dbReference type="GO" id="GO:0033617">
    <property type="term" value="P:mitochondrial respiratory chain complex IV assembly"/>
    <property type="evidence" value="ECO:0007669"/>
    <property type="project" value="TreeGrafter"/>
</dbReference>
<comment type="similarity">
    <text evidence="4">Belongs to the COX19 family.</text>
</comment>
<reference evidence="7" key="1">
    <citation type="journal article" date="2022" name="Proc. Natl. Acad. Sci. U.S.A.">
        <title>Life cycle and functional genomics of the unicellular red alga Galdieria for elucidating algal and plant evolution and industrial use.</title>
        <authorList>
            <person name="Hirooka S."/>
            <person name="Itabashi T."/>
            <person name="Ichinose T.M."/>
            <person name="Onuma R."/>
            <person name="Fujiwara T."/>
            <person name="Yamashita S."/>
            <person name="Jong L.W."/>
            <person name="Tomita R."/>
            <person name="Iwane A.H."/>
            <person name="Miyagishima S.Y."/>
        </authorList>
    </citation>
    <scope>NUCLEOTIDE SEQUENCE</scope>
    <source>
        <strain evidence="7">NBRC 102759</strain>
    </source>
</reference>
<protein>
    <recommendedName>
        <fullName evidence="5">Cytochrome c oxidase assembly protein COX19</fullName>
    </recommendedName>
</protein>
<comment type="subcellular location">
    <subcellularLocation>
        <location evidence="1">Cytoplasm</location>
    </subcellularLocation>
</comment>
<accession>A0A9C7UT60</accession>
<dbReference type="OrthoDB" id="268594at2759"/>
<keyword evidence="3" id="KW-1015">Disulfide bond</keyword>
<evidence type="ECO:0000256" key="2">
    <source>
        <dbReference type="ARBA" id="ARBA00022490"/>
    </source>
</evidence>